<gene>
    <name evidence="1" type="ORF">MarFTMF_499</name>
</gene>
<proteinExistence type="predicted"/>
<organism evidence="1">
    <name type="scientific">Marseillevirus sp</name>
    <dbReference type="NCBI Taxonomy" id="2809551"/>
    <lineage>
        <taxon>Viruses</taxon>
        <taxon>Varidnaviria</taxon>
        <taxon>Bamfordvirae</taxon>
        <taxon>Nucleocytoviricota</taxon>
        <taxon>Megaviricetes</taxon>
        <taxon>Pimascovirales</taxon>
        <taxon>Pimascovirales incertae sedis</taxon>
        <taxon>Marseilleviridae</taxon>
        <taxon>Marseillevirus</taxon>
    </lineage>
</organism>
<name>A0AA96EKF5_9VIRU</name>
<protein>
    <submittedName>
        <fullName evidence="1">Uncharacterized protein</fullName>
    </submittedName>
</protein>
<sequence length="139" mass="16427">MQKFLGSNEYVSWRCSDLRDIEEEKARFLAEKGRCSKNNPPNDILRLVSGELSWKDKFLPVFHALKQMDAERLSCLLDEKECTEYVQTEDENFNLPPKFYKDLFVKGMLDIELFVFQKENGTQASCHRLASLFVRYFLR</sequence>
<evidence type="ECO:0000313" key="1">
    <source>
        <dbReference type="EMBL" id="WNL50015.1"/>
    </source>
</evidence>
<accession>A0AA96EKF5</accession>
<dbReference type="EMBL" id="OR343188">
    <property type="protein sequence ID" value="WNL50015.1"/>
    <property type="molecule type" value="Genomic_DNA"/>
</dbReference>
<reference evidence="1" key="1">
    <citation type="submission" date="2023-07" db="EMBL/GenBank/DDBJ databases">
        <authorList>
            <person name="Xia Y."/>
        </authorList>
    </citation>
    <scope>NUCLEOTIDE SEQUENCE</scope>
    <source>
        <strain evidence="1">F</strain>
    </source>
</reference>